<comment type="caution">
    <text evidence="1">The sequence shown here is derived from an EMBL/GenBank/DDBJ whole genome shotgun (WGS) entry which is preliminary data.</text>
</comment>
<gene>
    <name evidence="1" type="ORF">H6A31_07360</name>
</gene>
<proteinExistence type="predicted"/>
<keyword evidence="2" id="KW-1185">Reference proteome</keyword>
<dbReference type="Proteomes" id="UP000703295">
    <property type="component" value="Unassembled WGS sequence"/>
</dbReference>
<sequence length="104" mass="11556">MATITLPKKRKNIDLPIDTLQKLSIMAAAQGKSLKAFIESLLISKAETLKIEISNPSPSGDEYFTDSDNLAEIEKRAKAYKESKGKDKITLRSAEEITNFINNL</sequence>
<dbReference type="RefSeq" id="WP_204475678.1">
    <property type="nucleotide sequence ID" value="NZ_CATVUC010000005.1"/>
</dbReference>
<accession>A0ABS2EV90</accession>
<evidence type="ECO:0000313" key="1">
    <source>
        <dbReference type="EMBL" id="MBM6758496.1"/>
    </source>
</evidence>
<name>A0ABS2EV90_9BACE</name>
<protein>
    <recommendedName>
        <fullName evidence="3">Toxin-antitoxin system protein</fullName>
    </recommendedName>
</protein>
<evidence type="ECO:0000313" key="2">
    <source>
        <dbReference type="Proteomes" id="UP000703295"/>
    </source>
</evidence>
<dbReference type="EMBL" id="JACJJW010000016">
    <property type="protein sequence ID" value="MBM6758496.1"/>
    <property type="molecule type" value="Genomic_DNA"/>
</dbReference>
<reference evidence="1 2" key="1">
    <citation type="journal article" date="2021" name="Sci. Rep.">
        <title>The distribution of antibiotic resistance genes in chicken gut microbiota commensals.</title>
        <authorList>
            <person name="Juricova H."/>
            <person name="Matiasovicova J."/>
            <person name="Kubasova T."/>
            <person name="Cejkova D."/>
            <person name="Rychlik I."/>
        </authorList>
    </citation>
    <scope>NUCLEOTIDE SEQUENCE [LARGE SCALE GENOMIC DNA]</scope>
    <source>
        <strain evidence="1 2">An801</strain>
    </source>
</reference>
<organism evidence="1 2">
    <name type="scientific">Bacteroides mediterraneensis</name>
    <dbReference type="NCBI Taxonomy" id="1841856"/>
    <lineage>
        <taxon>Bacteria</taxon>
        <taxon>Pseudomonadati</taxon>
        <taxon>Bacteroidota</taxon>
        <taxon>Bacteroidia</taxon>
        <taxon>Bacteroidales</taxon>
        <taxon>Bacteroidaceae</taxon>
        <taxon>Bacteroides</taxon>
    </lineage>
</organism>
<evidence type="ECO:0008006" key="3">
    <source>
        <dbReference type="Google" id="ProtNLM"/>
    </source>
</evidence>